<proteinExistence type="predicted"/>
<name>A0A9Q9AX24_9PEZI</name>
<evidence type="ECO:0000259" key="1">
    <source>
        <dbReference type="Pfam" id="PF08881"/>
    </source>
</evidence>
<dbReference type="InterPro" id="IPR011058">
    <property type="entry name" value="Cyanovirin-N"/>
</dbReference>
<dbReference type="SUPFAM" id="SSF51322">
    <property type="entry name" value="Cyanovirin-N"/>
    <property type="match status" value="2"/>
</dbReference>
<reference evidence="2" key="1">
    <citation type="submission" date="2022-06" db="EMBL/GenBank/DDBJ databases">
        <title>Complete genome sequences of two strains of the flax pathogen Septoria linicola.</title>
        <authorList>
            <person name="Lapalu N."/>
            <person name="Simon A."/>
            <person name="Demenou B."/>
            <person name="Paumier D."/>
            <person name="Guillot M.-P."/>
            <person name="Gout L."/>
            <person name="Valade R."/>
        </authorList>
    </citation>
    <scope>NUCLEOTIDE SEQUENCE</scope>
    <source>
        <strain evidence="2">SE15195</strain>
    </source>
</reference>
<dbReference type="Gene3D" id="2.30.60.10">
    <property type="entry name" value="Cyanovirin-N"/>
    <property type="match status" value="2"/>
</dbReference>
<dbReference type="Proteomes" id="UP001056384">
    <property type="component" value="Chromosome 8"/>
</dbReference>
<evidence type="ECO:0000313" key="2">
    <source>
        <dbReference type="EMBL" id="USW56604.1"/>
    </source>
</evidence>
<keyword evidence="3" id="KW-1185">Reference proteome</keyword>
<sequence>MSAWGVGEGDDGRTFEGRHRFGNFSGTSICIHLVYREEGINLRCCSQTAFNSWVYNEIPLSRILGNVNGKFSYGAINFHHRARHIYLADYYNRFENQNSHDWLEPDFIPTQAMYAFLLDRIKDKAIGFTAVISNTSKSTDDLPSAIAENHPELANDVKLINDYRKELRRPPPPSIMTEDKVRQLEQKANQGQWMGGGFGIGPHQTTKEEQDSLENARKALEVYTTYVRDVQAKPDYQASNGWPIASSAQPNAFNQDKTHDTGGVLRCELYQSDGTWVKAEVNLDEFIDNNNGRLQLKSFPAIIGISNEIGGIPSGKTQEEAEQDMMIAVGEKIDAHPDWKVYHTKADEEGVTMYYIGAGVAREGEGILIKGWNASASASFQHFMQEKAPSRMQEVSYDAFQAEVHADAVIGEYIGAGASLNLFKGHAGPFELTLGIGMETGIGMKDHSIELEVDGCGFTIGQHCSISIAGTSIGIDFGRCTIM</sequence>
<dbReference type="Pfam" id="PF08881">
    <property type="entry name" value="CVNH"/>
    <property type="match status" value="1"/>
</dbReference>
<organism evidence="2 3">
    <name type="scientific">Septoria linicola</name>
    <dbReference type="NCBI Taxonomy" id="215465"/>
    <lineage>
        <taxon>Eukaryota</taxon>
        <taxon>Fungi</taxon>
        <taxon>Dikarya</taxon>
        <taxon>Ascomycota</taxon>
        <taxon>Pezizomycotina</taxon>
        <taxon>Dothideomycetes</taxon>
        <taxon>Dothideomycetidae</taxon>
        <taxon>Mycosphaerellales</taxon>
        <taxon>Mycosphaerellaceae</taxon>
        <taxon>Septoria</taxon>
    </lineage>
</organism>
<dbReference type="AlphaFoldDB" id="A0A9Q9AX24"/>
<dbReference type="EMBL" id="CP099425">
    <property type="protein sequence ID" value="USW56604.1"/>
    <property type="molecule type" value="Genomic_DNA"/>
</dbReference>
<feature type="domain" description="Cyanovirin-N" evidence="1">
    <location>
        <begin position="246"/>
        <end position="295"/>
    </location>
</feature>
<accession>A0A9Q9AX24</accession>
<gene>
    <name evidence="2" type="ORF">Slin15195_G099230</name>
</gene>
<evidence type="ECO:0000313" key="3">
    <source>
        <dbReference type="Proteomes" id="UP001056384"/>
    </source>
</evidence>
<protein>
    <submittedName>
        <fullName evidence="2">Cyanovirin-N</fullName>
    </submittedName>
</protein>
<dbReference type="InterPro" id="IPR036673">
    <property type="entry name" value="Cyanovirin-N_sf"/>
</dbReference>